<dbReference type="EMBL" id="QEFC01002810">
    <property type="protein sequence ID" value="KAE9450468.1"/>
    <property type="molecule type" value="Genomic_DNA"/>
</dbReference>
<protein>
    <submittedName>
        <fullName evidence="9">Uncharacterized protein</fullName>
    </submittedName>
</protein>
<keyword evidence="7 8" id="KW-0472">Membrane</keyword>
<evidence type="ECO:0000256" key="4">
    <source>
        <dbReference type="ARBA" id="ARBA00022692"/>
    </source>
</evidence>
<feature type="transmembrane region" description="Helical" evidence="8">
    <location>
        <begin position="7"/>
        <end position="29"/>
    </location>
</feature>
<evidence type="ECO:0000256" key="2">
    <source>
        <dbReference type="ARBA" id="ARBA00009965"/>
    </source>
</evidence>
<gene>
    <name evidence="9" type="ORF">C3L33_17630</name>
</gene>
<evidence type="ECO:0000256" key="5">
    <source>
        <dbReference type="ARBA" id="ARBA00022989"/>
    </source>
</evidence>
<sequence length="153" mass="16244">MEQIRKLEMFVAIMVFTMAASFFAEMSFVKPPAADLLKGLFVPKLSGQTATGDAIALLGALIMPHNLFLHSALEVCRYYLMETGFALFVALLINIAVTSVSATVWRLLEKGGASEAGGSLVCLWLMEDVAAWEVEGIEGGGGGGDGANVNLKD</sequence>
<evidence type="ECO:0000313" key="10">
    <source>
        <dbReference type="Proteomes" id="UP000428333"/>
    </source>
</evidence>
<dbReference type="GO" id="GO:0034755">
    <property type="term" value="P:iron ion transmembrane transport"/>
    <property type="evidence" value="ECO:0007669"/>
    <property type="project" value="TreeGrafter"/>
</dbReference>
<evidence type="ECO:0000256" key="3">
    <source>
        <dbReference type="ARBA" id="ARBA00022448"/>
    </source>
</evidence>
<feature type="transmembrane region" description="Helical" evidence="8">
    <location>
        <begin position="54"/>
        <end position="73"/>
    </location>
</feature>
<dbReference type="GO" id="GO:0015086">
    <property type="term" value="F:cadmium ion transmembrane transporter activity"/>
    <property type="evidence" value="ECO:0007669"/>
    <property type="project" value="TreeGrafter"/>
</dbReference>
<organism evidence="9 10">
    <name type="scientific">Rhododendron williamsianum</name>
    <dbReference type="NCBI Taxonomy" id="262921"/>
    <lineage>
        <taxon>Eukaryota</taxon>
        <taxon>Viridiplantae</taxon>
        <taxon>Streptophyta</taxon>
        <taxon>Embryophyta</taxon>
        <taxon>Tracheophyta</taxon>
        <taxon>Spermatophyta</taxon>
        <taxon>Magnoliopsida</taxon>
        <taxon>eudicotyledons</taxon>
        <taxon>Gunneridae</taxon>
        <taxon>Pentapetalae</taxon>
        <taxon>asterids</taxon>
        <taxon>Ericales</taxon>
        <taxon>Ericaceae</taxon>
        <taxon>Ericoideae</taxon>
        <taxon>Rhodoreae</taxon>
        <taxon>Rhododendron</taxon>
    </lineage>
</organism>
<feature type="transmembrane region" description="Helical" evidence="8">
    <location>
        <begin position="85"/>
        <end position="108"/>
    </location>
</feature>
<evidence type="ECO:0000256" key="6">
    <source>
        <dbReference type="ARBA" id="ARBA00023065"/>
    </source>
</evidence>
<comment type="similarity">
    <text evidence="2">Belongs to the NRAMP (TC 2.A.55) family.</text>
</comment>
<feature type="non-terminal residue" evidence="9">
    <location>
        <position position="1"/>
    </location>
</feature>
<evidence type="ECO:0000256" key="1">
    <source>
        <dbReference type="ARBA" id="ARBA00004141"/>
    </source>
</evidence>
<evidence type="ECO:0000256" key="7">
    <source>
        <dbReference type="ARBA" id="ARBA00023136"/>
    </source>
</evidence>
<keyword evidence="6" id="KW-0406">Ion transport</keyword>
<dbReference type="AlphaFoldDB" id="A0A6A4L7C7"/>
<keyword evidence="4 8" id="KW-0812">Transmembrane</keyword>
<reference evidence="9 10" key="1">
    <citation type="journal article" date="2019" name="Genome Biol. Evol.">
        <title>The Rhododendron genome and chromosomal organization provide insight into shared whole-genome duplications across the heath family (Ericaceae).</title>
        <authorList>
            <person name="Soza V.L."/>
            <person name="Lindsley D."/>
            <person name="Waalkes A."/>
            <person name="Ramage E."/>
            <person name="Patwardhan R.P."/>
            <person name="Burton J.N."/>
            <person name="Adey A."/>
            <person name="Kumar A."/>
            <person name="Qiu R."/>
            <person name="Shendure J."/>
            <person name="Hall B."/>
        </authorList>
    </citation>
    <scope>NUCLEOTIDE SEQUENCE [LARGE SCALE GENOMIC DNA]</scope>
    <source>
        <strain evidence="9">RSF 1966-606</strain>
    </source>
</reference>
<name>A0A6A4L7C7_9ERIC</name>
<proteinExistence type="inferred from homology"/>
<evidence type="ECO:0000313" key="9">
    <source>
        <dbReference type="EMBL" id="KAE9450468.1"/>
    </source>
</evidence>
<dbReference type="PANTHER" id="PTHR11706:SF77">
    <property type="entry name" value="METAL TRANSPORTER NRAMP5"/>
    <property type="match status" value="1"/>
</dbReference>
<comment type="caution">
    <text evidence="9">The sequence shown here is derived from an EMBL/GenBank/DDBJ whole genome shotgun (WGS) entry which is preliminary data.</text>
</comment>
<dbReference type="InterPro" id="IPR001046">
    <property type="entry name" value="NRAMP_fam"/>
</dbReference>
<dbReference type="Pfam" id="PF01566">
    <property type="entry name" value="Nramp"/>
    <property type="match status" value="1"/>
</dbReference>
<keyword evidence="3" id="KW-0813">Transport</keyword>
<dbReference type="GO" id="GO:0005886">
    <property type="term" value="C:plasma membrane"/>
    <property type="evidence" value="ECO:0007669"/>
    <property type="project" value="TreeGrafter"/>
</dbReference>
<dbReference type="PANTHER" id="PTHR11706">
    <property type="entry name" value="SOLUTE CARRIER PROTEIN FAMILY 11 MEMBER"/>
    <property type="match status" value="1"/>
</dbReference>
<accession>A0A6A4L7C7</accession>
<comment type="subcellular location">
    <subcellularLocation>
        <location evidence="1">Membrane</location>
        <topology evidence="1">Multi-pass membrane protein</topology>
    </subcellularLocation>
</comment>
<dbReference type="OrthoDB" id="1000207at2759"/>
<dbReference type="Proteomes" id="UP000428333">
    <property type="component" value="Linkage Group LG10"/>
</dbReference>
<keyword evidence="10" id="KW-1185">Reference proteome</keyword>
<evidence type="ECO:0000256" key="8">
    <source>
        <dbReference type="SAM" id="Phobius"/>
    </source>
</evidence>
<dbReference type="PRINTS" id="PR00447">
    <property type="entry name" value="NATRESASSCMP"/>
</dbReference>
<keyword evidence="5 8" id="KW-1133">Transmembrane helix</keyword>
<dbReference type="GO" id="GO:0005384">
    <property type="term" value="F:manganese ion transmembrane transporter activity"/>
    <property type="evidence" value="ECO:0007669"/>
    <property type="project" value="TreeGrafter"/>
</dbReference>